<reference evidence="3" key="1">
    <citation type="submission" date="2017-10" db="EMBL/GenBank/DDBJ databases">
        <title>Completed PacBio SMRT sequence of Methylosinus trichosporium OB3b reveals presence of a third large plasmid.</title>
        <authorList>
            <person name="Charles T.C."/>
            <person name="Lynch M.D.J."/>
            <person name="Heil J.R."/>
            <person name="Cheng J."/>
        </authorList>
    </citation>
    <scope>NUCLEOTIDE SEQUENCE [LARGE SCALE GENOMIC DNA]</scope>
    <source>
        <strain evidence="3">OB3b</strain>
    </source>
</reference>
<evidence type="ECO:0000313" key="2">
    <source>
        <dbReference type="EMBL" id="ATQ68403.1"/>
    </source>
</evidence>
<evidence type="ECO:0000313" key="3">
    <source>
        <dbReference type="Proteomes" id="UP000230709"/>
    </source>
</evidence>
<sequence>MQMRSAETQLALEIAALQWETRAMGLRLGAKIESAKHEVSRALLVAVGLQTVVFLGALLFLARCWSL</sequence>
<dbReference type="STRING" id="595536.GCA_000178815_02905"/>
<accession>A0A2D2D057</accession>
<protein>
    <recommendedName>
        <fullName evidence="4">Transmembrane protein</fullName>
    </recommendedName>
</protein>
<name>A0A2D2D057_METT3</name>
<dbReference type="KEGG" id="mtw:CQW49_11305"/>
<feature type="transmembrane region" description="Helical" evidence="1">
    <location>
        <begin position="42"/>
        <end position="62"/>
    </location>
</feature>
<keyword evidence="1" id="KW-1133">Transmembrane helix</keyword>
<evidence type="ECO:0008006" key="4">
    <source>
        <dbReference type="Google" id="ProtNLM"/>
    </source>
</evidence>
<dbReference type="Proteomes" id="UP000230709">
    <property type="component" value="Chromosome"/>
</dbReference>
<gene>
    <name evidence="2" type="ORF">CQW49_11305</name>
</gene>
<dbReference type="AlphaFoldDB" id="A0A2D2D057"/>
<keyword evidence="1" id="KW-0472">Membrane</keyword>
<proteinExistence type="predicted"/>
<dbReference type="EMBL" id="CP023737">
    <property type="protein sequence ID" value="ATQ68403.1"/>
    <property type="molecule type" value="Genomic_DNA"/>
</dbReference>
<keyword evidence="1" id="KW-0812">Transmembrane</keyword>
<organism evidence="2 3">
    <name type="scientific">Methylosinus trichosporium (strain ATCC 35070 / NCIMB 11131 / UNIQEM 75 / OB3b)</name>
    <dbReference type="NCBI Taxonomy" id="595536"/>
    <lineage>
        <taxon>Bacteria</taxon>
        <taxon>Pseudomonadati</taxon>
        <taxon>Pseudomonadota</taxon>
        <taxon>Alphaproteobacteria</taxon>
        <taxon>Hyphomicrobiales</taxon>
        <taxon>Methylocystaceae</taxon>
        <taxon>Methylosinus</taxon>
    </lineage>
</organism>
<evidence type="ECO:0000256" key="1">
    <source>
        <dbReference type="SAM" id="Phobius"/>
    </source>
</evidence>
<keyword evidence="3" id="KW-1185">Reference proteome</keyword>